<feature type="region of interest" description="Disordered" evidence="1">
    <location>
        <begin position="65"/>
        <end position="84"/>
    </location>
</feature>
<proteinExistence type="predicted"/>
<dbReference type="AlphaFoldDB" id="A0A839XK50"/>
<name>A0A839XK50_9PSEU</name>
<dbReference type="Proteomes" id="UP000564573">
    <property type="component" value="Unassembled WGS sequence"/>
</dbReference>
<evidence type="ECO:0000313" key="2">
    <source>
        <dbReference type="EMBL" id="MBB3663131.1"/>
    </source>
</evidence>
<sequence>MSADEPVGSWGMAVGKSVPSCADRAYGHAMPRDQGKIRGALTRRPDQRPSRARRRVAVINAPKVPLGASPWLPHDHATAADVRG</sequence>
<dbReference type="EMBL" id="JACIBS010000001">
    <property type="protein sequence ID" value="MBB3663131.1"/>
    <property type="molecule type" value="Genomic_DNA"/>
</dbReference>
<comment type="caution">
    <text evidence="2">The sequence shown here is derived from an EMBL/GenBank/DDBJ whole genome shotgun (WGS) entry which is preliminary data.</text>
</comment>
<reference evidence="2 3" key="1">
    <citation type="submission" date="2020-08" db="EMBL/GenBank/DDBJ databases">
        <title>Sequencing the genomes of 1000 actinobacteria strains.</title>
        <authorList>
            <person name="Klenk H.-P."/>
        </authorList>
    </citation>
    <scope>NUCLEOTIDE SEQUENCE [LARGE SCALE GENOMIC DNA]</scope>
    <source>
        <strain evidence="2 3">DSM 45267</strain>
    </source>
</reference>
<evidence type="ECO:0000256" key="1">
    <source>
        <dbReference type="SAM" id="MobiDB-lite"/>
    </source>
</evidence>
<accession>A0A839XK50</accession>
<protein>
    <submittedName>
        <fullName evidence="2">Uncharacterized protein</fullName>
    </submittedName>
</protein>
<keyword evidence="3" id="KW-1185">Reference proteome</keyword>
<organism evidence="2 3">
    <name type="scientific">Prauserella sediminis</name>
    <dbReference type="NCBI Taxonomy" id="577680"/>
    <lineage>
        <taxon>Bacteria</taxon>
        <taxon>Bacillati</taxon>
        <taxon>Actinomycetota</taxon>
        <taxon>Actinomycetes</taxon>
        <taxon>Pseudonocardiales</taxon>
        <taxon>Pseudonocardiaceae</taxon>
        <taxon>Prauserella</taxon>
        <taxon>Prauserella salsuginis group</taxon>
    </lineage>
</organism>
<evidence type="ECO:0000313" key="3">
    <source>
        <dbReference type="Proteomes" id="UP000564573"/>
    </source>
</evidence>
<gene>
    <name evidence="2" type="ORF">FB384_002035</name>
</gene>
<feature type="compositionally biased region" description="Basic and acidic residues" evidence="1">
    <location>
        <begin position="73"/>
        <end position="84"/>
    </location>
</feature>